<reference evidence="4 5" key="1">
    <citation type="submission" date="2020-08" db="EMBL/GenBank/DDBJ databases">
        <title>Sequencing the genomes of 1000 actinobacteria strains.</title>
        <authorList>
            <person name="Klenk H.-P."/>
        </authorList>
    </citation>
    <scope>NUCLEOTIDE SEQUENCE [LARGE SCALE GENOMIC DNA]</scope>
    <source>
        <strain evidence="4 5">DSM 20419</strain>
    </source>
</reference>
<dbReference type="Proteomes" id="UP000545286">
    <property type="component" value="Unassembled WGS sequence"/>
</dbReference>
<dbReference type="InterPro" id="IPR029050">
    <property type="entry name" value="Immunoprotect_excell_Ig-like"/>
</dbReference>
<evidence type="ECO:0000313" key="5">
    <source>
        <dbReference type="Proteomes" id="UP000545286"/>
    </source>
</evidence>
<feature type="signal peptide" evidence="3">
    <location>
        <begin position="1"/>
        <end position="21"/>
    </location>
</feature>
<keyword evidence="5" id="KW-1185">Reference proteome</keyword>
<evidence type="ECO:0000256" key="3">
    <source>
        <dbReference type="SAM" id="SignalP"/>
    </source>
</evidence>
<gene>
    <name evidence="4" type="ORF">FHX72_003791</name>
</gene>
<feature type="region of interest" description="Disordered" evidence="2">
    <location>
        <begin position="26"/>
        <end position="49"/>
    </location>
</feature>
<comment type="caution">
    <text evidence="4">The sequence shown here is derived from an EMBL/GenBank/DDBJ whole genome shotgun (WGS) entry which is preliminary data.</text>
</comment>
<proteinExistence type="predicted"/>
<dbReference type="RefSeq" id="WP_183627008.1">
    <property type="nucleotide sequence ID" value="NZ_JACHWJ010000012.1"/>
</dbReference>
<accession>A0A7W4UTA8</accession>
<dbReference type="PROSITE" id="PS51257">
    <property type="entry name" value="PROKAR_LIPOPROTEIN"/>
    <property type="match status" value="1"/>
</dbReference>
<sequence length="197" mass="20282">MRKRVLVAFTAMFALTGCASAPLDTTYGPTVGEEPTQASPSLPVESPVRNERGNIVKTTGEPMRIGAAGDAGVLAEFAVTSIVVGPSCTGDPSAEPENGFFVQFNFEGRTAPDLQESVKLDPSAWTAVDDQGELVDGQVGSATATSCLEADAYLPTAIGPGESVHGAIVFDVPTPAGALILTGPNALTGIEWAYPQE</sequence>
<feature type="chain" id="PRO_5031401724" description="DUF4352 domain-containing protein" evidence="3">
    <location>
        <begin position="22"/>
        <end position="197"/>
    </location>
</feature>
<dbReference type="Gene3D" id="2.60.40.1240">
    <property type="match status" value="1"/>
</dbReference>
<dbReference type="AlphaFoldDB" id="A0A7W4UTA8"/>
<protein>
    <recommendedName>
        <fullName evidence="6">DUF4352 domain-containing protein</fullName>
    </recommendedName>
</protein>
<keyword evidence="1 3" id="KW-0732">Signal</keyword>
<organism evidence="4 5">
    <name type="scientific">Pseudoclavibacter helvolus</name>
    <dbReference type="NCBI Taxonomy" id="255205"/>
    <lineage>
        <taxon>Bacteria</taxon>
        <taxon>Bacillati</taxon>
        <taxon>Actinomycetota</taxon>
        <taxon>Actinomycetes</taxon>
        <taxon>Micrococcales</taxon>
        <taxon>Microbacteriaceae</taxon>
        <taxon>Pseudoclavibacter</taxon>
    </lineage>
</organism>
<evidence type="ECO:0000313" key="4">
    <source>
        <dbReference type="EMBL" id="MBB2959622.1"/>
    </source>
</evidence>
<evidence type="ECO:0000256" key="2">
    <source>
        <dbReference type="SAM" id="MobiDB-lite"/>
    </source>
</evidence>
<evidence type="ECO:0008006" key="6">
    <source>
        <dbReference type="Google" id="ProtNLM"/>
    </source>
</evidence>
<name>A0A7W4UTA8_9MICO</name>
<evidence type="ECO:0000256" key="1">
    <source>
        <dbReference type="ARBA" id="ARBA00022729"/>
    </source>
</evidence>
<dbReference type="EMBL" id="JACHWJ010000012">
    <property type="protein sequence ID" value="MBB2959622.1"/>
    <property type="molecule type" value="Genomic_DNA"/>
</dbReference>